<feature type="domain" description="Ribosome maturation factor RimP C-terminal" evidence="4">
    <location>
        <begin position="88"/>
        <end position="154"/>
    </location>
</feature>
<evidence type="ECO:0000259" key="4">
    <source>
        <dbReference type="Pfam" id="PF17384"/>
    </source>
</evidence>
<dbReference type="Gene3D" id="3.30.300.70">
    <property type="entry name" value="RimP-like superfamily, N-terminal"/>
    <property type="match status" value="1"/>
</dbReference>
<evidence type="ECO:0000256" key="2">
    <source>
        <dbReference type="ARBA" id="ARBA00022517"/>
    </source>
</evidence>
<dbReference type="InterPro" id="IPR003728">
    <property type="entry name" value="Ribosome_maturation_RimP"/>
</dbReference>
<accession>A0A485LYL0</accession>
<dbReference type="GO" id="GO:0005829">
    <property type="term" value="C:cytosol"/>
    <property type="evidence" value="ECO:0007669"/>
    <property type="project" value="TreeGrafter"/>
</dbReference>
<reference evidence="5" key="1">
    <citation type="submission" date="2019-03" db="EMBL/GenBank/DDBJ databases">
        <authorList>
            <person name="Hao L."/>
        </authorList>
    </citation>
    <scope>NUCLEOTIDE SEQUENCE</scope>
</reference>
<dbReference type="GO" id="GO:0000028">
    <property type="term" value="P:ribosomal small subunit assembly"/>
    <property type="evidence" value="ECO:0007669"/>
    <property type="project" value="TreeGrafter"/>
</dbReference>
<dbReference type="CDD" id="cd01734">
    <property type="entry name" value="YlxS_C"/>
    <property type="match status" value="1"/>
</dbReference>
<dbReference type="GO" id="GO:0006412">
    <property type="term" value="P:translation"/>
    <property type="evidence" value="ECO:0007669"/>
    <property type="project" value="TreeGrafter"/>
</dbReference>
<feature type="domain" description="Ribosome maturation factor RimP N-terminal" evidence="3">
    <location>
        <begin position="15"/>
        <end position="85"/>
    </location>
</feature>
<keyword evidence="2" id="KW-0690">Ribosome biogenesis</keyword>
<dbReference type="PANTHER" id="PTHR33867">
    <property type="entry name" value="RIBOSOME MATURATION FACTOR RIMP"/>
    <property type="match status" value="1"/>
</dbReference>
<dbReference type="Gene3D" id="2.30.30.180">
    <property type="entry name" value="Ribosome maturation factor RimP, C-terminal domain"/>
    <property type="match status" value="1"/>
</dbReference>
<dbReference type="InterPro" id="IPR035956">
    <property type="entry name" value="RimP_N_sf"/>
</dbReference>
<protein>
    <submittedName>
        <fullName evidence="5">Ribosome maturation factor</fullName>
    </submittedName>
</protein>
<dbReference type="InterPro" id="IPR036847">
    <property type="entry name" value="RimP_C_sf"/>
</dbReference>
<dbReference type="Pfam" id="PF17384">
    <property type="entry name" value="DUF150_C"/>
    <property type="match status" value="1"/>
</dbReference>
<dbReference type="SUPFAM" id="SSF75420">
    <property type="entry name" value="YhbC-like, N-terminal domain"/>
    <property type="match status" value="1"/>
</dbReference>
<dbReference type="PANTHER" id="PTHR33867:SF1">
    <property type="entry name" value="RIBOSOME MATURATION FACTOR RIMP"/>
    <property type="match status" value="1"/>
</dbReference>
<dbReference type="FunFam" id="3.30.300.70:FF:000001">
    <property type="entry name" value="Ribosome maturation factor RimP"/>
    <property type="match status" value="1"/>
</dbReference>
<dbReference type="InterPro" id="IPR028998">
    <property type="entry name" value="RimP_C"/>
</dbReference>
<dbReference type="HAMAP" id="MF_01077">
    <property type="entry name" value="RimP"/>
    <property type="match status" value="1"/>
</dbReference>
<evidence type="ECO:0000259" key="3">
    <source>
        <dbReference type="Pfam" id="PF02576"/>
    </source>
</evidence>
<proteinExistence type="inferred from homology"/>
<dbReference type="Pfam" id="PF02576">
    <property type="entry name" value="RimP_N"/>
    <property type="match status" value="1"/>
</dbReference>
<keyword evidence="1" id="KW-0963">Cytoplasm</keyword>
<dbReference type="AlphaFoldDB" id="A0A485LYL0"/>
<organism evidence="5">
    <name type="scientific">anaerobic digester metagenome</name>
    <dbReference type="NCBI Taxonomy" id="1263854"/>
    <lineage>
        <taxon>unclassified sequences</taxon>
        <taxon>metagenomes</taxon>
        <taxon>ecological metagenomes</taxon>
    </lineage>
</organism>
<dbReference type="InterPro" id="IPR028989">
    <property type="entry name" value="RimP_N"/>
</dbReference>
<evidence type="ECO:0000313" key="5">
    <source>
        <dbReference type="EMBL" id="VFU11266.1"/>
    </source>
</evidence>
<dbReference type="SUPFAM" id="SSF74942">
    <property type="entry name" value="YhbC-like, C-terminal domain"/>
    <property type="match status" value="1"/>
</dbReference>
<dbReference type="EMBL" id="CAADRN010000012">
    <property type="protein sequence ID" value="VFU11266.1"/>
    <property type="molecule type" value="Genomic_DNA"/>
</dbReference>
<sequence length="154" mass="17187">MSKKKITEIVEEIALPVVQEAGLELVDVDYVKEGGHWYLRIFIDKPGGVGIEDCRFISLKIDKLLDEKDPIPQAYSLEVSSPGIDRPLKKPADFNRYKGRKAIIKTYQPINGKKEFSGRLEGVQADSVVLDTDESGQLLIPMAQVALAQLDVEF</sequence>
<gene>
    <name evidence="5" type="primary">rimP</name>
    <name evidence="5" type="ORF">SCFA_1090004</name>
</gene>
<name>A0A485LYL0_9ZZZZ</name>
<evidence type="ECO:0000256" key="1">
    <source>
        <dbReference type="ARBA" id="ARBA00022490"/>
    </source>
</evidence>
<dbReference type="NCBIfam" id="NF000928">
    <property type="entry name" value="PRK00092.1-2"/>
    <property type="match status" value="1"/>
</dbReference>